<dbReference type="InterPro" id="IPR045209">
    <property type="entry name" value="Rrp5"/>
</dbReference>
<dbReference type="InterPro" id="IPR057302">
    <property type="entry name" value="Rrp5_S1"/>
</dbReference>
<dbReference type="AlphaFoldDB" id="A0ABD6EHM5"/>
<feature type="domain" description="S1 motif" evidence="1">
    <location>
        <begin position="20"/>
        <end position="86"/>
    </location>
</feature>
<dbReference type="SUPFAM" id="SSF50249">
    <property type="entry name" value="Nucleic acid-binding proteins"/>
    <property type="match status" value="3"/>
</dbReference>
<reference evidence="2 3" key="1">
    <citation type="submission" date="2024-08" db="EMBL/GenBank/DDBJ databases">
        <title>Gnathostoma spinigerum genome.</title>
        <authorList>
            <person name="Gonzalez-Bertolin B."/>
            <person name="Monzon S."/>
            <person name="Zaballos A."/>
            <person name="Jimenez P."/>
            <person name="Dekumyoy P."/>
            <person name="Varona S."/>
            <person name="Cuesta I."/>
            <person name="Sumanam S."/>
            <person name="Adisakwattana P."/>
            <person name="Gasser R.B."/>
            <person name="Hernandez-Gonzalez A."/>
            <person name="Young N.D."/>
            <person name="Perteguer M.J."/>
        </authorList>
    </citation>
    <scope>NUCLEOTIDE SEQUENCE [LARGE SCALE GENOMIC DNA]</scope>
    <source>
        <strain evidence="2">AL3</strain>
        <tissue evidence="2">Liver</tissue>
    </source>
</reference>
<feature type="domain" description="S1 motif" evidence="1">
    <location>
        <begin position="197"/>
        <end position="266"/>
    </location>
</feature>
<feature type="domain" description="S1 motif" evidence="1">
    <location>
        <begin position="286"/>
        <end position="350"/>
    </location>
</feature>
<sequence length="1132" mass="125366">MESLDENIVKSLTLNHLMPGTILHGEPCSKTRTGVIVSLGNGVKGYVSRNHLPPRLRDDMSRIKKGFRIVVMACQQNSHLLILNAHPDVLALSKPEKRSSFESIGIGDIIACTVKSITKKGAVNFIPERNGGNERGSLITARAESSMLSGKLEDYDVNSTHECRVIDFRMVERELIVATNKSLLTCKLLTMHDATAGDLVTAYVKAIKPKGIEVKVANKWHGFIPLIHVSDKPFTSLEKRFSIKQPLECRILNVDIERGSFLLTAKPSLVKNSGNIINSYSSENVGTIATGMVVSIKEGGGLVFEFFGGVRGFMMAREAVRLGEISIGISVQVRIVNVEPEESRMLVAVADMTLTNDSVIYRAKPVSNIEDSALTYFAKVVGSSKIGIGEKMREKVDVIVKIGKKKEKTWVASELMSDNLDPPFSTLSDCIRENAKLSRVAVLGQAGGMLKVTCKRFLIGWLETHPRIVRFEDLEEGSLVCGTVSQRHGNQGYFVELAGGSALVGLAPISNIGNGKIAESELQIGQTVVGRVSKLNKEKCQFSLDLRSEVCTPKENEFDWWKFGSDLVESALDEINWFRENNSRELDMPKIGDWMEMTVAQAMHDIVMVESIENKNLKGFIRLASLVDRGFKKGQKVYAVVIDISFPSCELQLYLPERVSSQGADKKKRSEEFRNELLLKDLEYDAHIVLVKRDYVVAVTCSTDSSLPSIAILPSRYHPNDYLRTTNDVRFKCGEFVKVRVVATAEQVLICRATSDIASHLEGNLKRKKTKLQSLSSVKRLKPFVVYTAKVIGEWRHCGENACSVELDAGDGSLGRLHASELSSEYLVEGQQPVKEFLRKNTGKQVNIKVIGIGKIKEKVMMKGGRLGNKQHEVTLVRRVAECTLRPEKISNVRRKQSILGYKQSYDISSVVPVFVRSTGHAGVVRVEASPIFHGVIRKQNLDDRKLKVNPTDEQSALIDLDFEPGEMILARVIGISKARKDRCLELSVVETTKIFEPGHCVTGRVISTTRSPSAIILELSNGQRALLPPTGITGYYKEALSLVEKCLVNEIYQLKLLRFDKNSGRWIAATETRYDGTDCKERSDEAYSPLIVDDSPLKEGTVLNAFISSVSNGTFFAELGPGVVGRISKQK</sequence>
<dbReference type="Proteomes" id="UP001608902">
    <property type="component" value="Unassembled WGS sequence"/>
</dbReference>
<feature type="domain" description="S1 motif" evidence="1">
    <location>
        <begin position="477"/>
        <end position="547"/>
    </location>
</feature>
<comment type="caution">
    <text evidence="2">The sequence shown here is derived from an EMBL/GenBank/DDBJ whole genome shotgun (WGS) entry which is preliminary data.</text>
</comment>
<evidence type="ECO:0000313" key="3">
    <source>
        <dbReference type="Proteomes" id="UP001608902"/>
    </source>
</evidence>
<dbReference type="InterPro" id="IPR012340">
    <property type="entry name" value="NA-bd_OB-fold"/>
</dbReference>
<dbReference type="Gene3D" id="2.40.50.140">
    <property type="entry name" value="Nucleic acid-binding proteins"/>
    <property type="match status" value="2"/>
</dbReference>
<dbReference type="PANTHER" id="PTHR23270:SF10">
    <property type="entry name" value="PROTEIN RRP5 HOMOLOG"/>
    <property type="match status" value="1"/>
</dbReference>
<evidence type="ECO:0000259" key="1">
    <source>
        <dbReference type="PROSITE" id="PS50126"/>
    </source>
</evidence>
<dbReference type="PANTHER" id="PTHR23270">
    <property type="entry name" value="PROGRAMMED CELL DEATH PROTEIN 11 PRE-RRNA PROCESSING PROTEIN RRP5"/>
    <property type="match status" value="1"/>
</dbReference>
<accession>A0ABD6EHM5</accession>
<dbReference type="FunFam" id="2.40.50.140:FF:000103">
    <property type="entry name" value="protein RRP5 homolog"/>
    <property type="match status" value="1"/>
</dbReference>
<evidence type="ECO:0000313" key="2">
    <source>
        <dbReference type="EMBL" id="MFH4978721.1"/>
    </source>
</evidence>
<proteinExistence type="predicted"/>
<keyword evidence="3" id="KW-1185">Reference proteome</keyword>
<dbReference type="EMBL" id="JBGFUD010003449">
    <property type="protein sequence ID" value="MFH4978721.1"/>
    <property type="molecule type" value="Genomic_DNA"/>
</dbReference>
<protein>
    <recommendedName>
        <fullName evidence="1">S1 motif domain-containing protein</fullName>
    </recommendedName>
</protein>
<organism evidence="2 3">
    <name type="scientific">Gnathostoma spinigerum</name>
    <dbReference type="NCBI Taxonomy" id="75299"/>
    <lineage>
        <taxon>Eukaryota</taxon>
        <taxon>Metazoa</taxon>
        <taxon>Ecdysozoa</taxon>
        <taxon>Nematoda</taxon>
        <taxon>Chromadorea</taxon>
        <taxon>Rhabditida</taxon>
        <taxon>Spirurina</taxon>
        <taxon>Gnathostomatomorpha</taxon>
        <taxon>Gnathostomatoidea</taxon>
        <taxon>Gnathostomatidae</taxon>
        <taxon>Gnathostoma</taxon>
    </lineage>
</organism>
<name>A0ABD6EHM5_9BILA</name>
<dbReference type="SMART" id="SM00316">
    <property type="entry name" value="S1"/>
    <property type="match status" value="8"/>
</dbReference>
<dbReference type="Pfam" id="PF23459">
    <property type="entry name" value="S1_RRP5"/>
    <property type="match status" value="1"/>
</dbReference>
<dbReference type="InterPro" id="IPR003029">
    <property type="entry name" value="S1_domain"/>
</dbReference>
<gene>
    <name evidence="2" type="ORF">AB6A40_005430</name>
</gene>
<dbReference type="PROSITE" id="PS50126">
    <property type="entry name" value="S1"/>
    <property type="match status" value="4"/>
</dbReference>